<dbReference type="Proteomes" id="UP000321533">
    <property type="component" value="Chromosome"/>
</dbReference>
<dbReference type="OrthoDB" id="9791529at2"/>
<dbReference type="Gene3D" id="3.10.129.10">
    <property type="entry name" value="Hotdog Thioesterase"/>
    <property type="match status" value="1"/>
</dbReference>
<comment type="similarity">
    <text evidence="1">Belongs to the 4-hydroxybenzoyl-CoA thioesterase family.</text>
</comment>
<dbReference type="InterPro" id="IPR029069">
    <property type="entry name" value="HotDog_dom_sf"/>
</dbReference>
<keyword evidence="4" id="KW-1185">Reference proteome</keyword>
<dbReference type="PANTHER" id="PTHR31793">
    <property type="entry name" value="4-HYDROXYBENZOYL-COA THIOESTERASE FAMILY MEMBER"/>
    <property type="match status" value="1"/>
</dbReference>
<dbReference type="RefSeq" id="WP_147192166.1">
    <property type="nucleotide sequence ID" value="NZ_CP042435.1"/>
</dbReference>
<dbReference type="PANTHER" id="PTHR31793:SF27">
    <property type="entry name" value="NOVEL THIOESTERASE SUPERFAMILY DOMAIN AND SAPOSIN A-TYPE DOMAIN CONTAINING PROTEIN (0610012H03RIK)"/>
    <property type="match status" value="1"/>
</dbReference>
<protein>
    <submittedName>
        <fullName evidence="3">Acyl-CoA thioesterase</fullName>
    </submittedName>
</protein>
<dbReference type="AlphaFoldDB" id="A0A5B8VDD9"/>
<name>A0A5B8VDD9_9BACT</name>
<dbReference type="CDD" id="cd00586">
    <property type="entry name" value="4HBT"/>
    <property type="match status" value="1"/>
</dbReference>
<gene>
    <name evidence="3" type="ORF">FRZ67_18980</name>
</gene>
<proteinExistence type="inferred from homology"/>
<dbReference type="GO" id="GO:0047617">
    <property type="term" value="F:fatty acyl-CoA hydrolase activity"/>
    <property type="evidence" value="ECO:0007669"/>
    <property type="project" value="TreeGrafter"/>
</dbReference>
<dbReference type="Pfam" id="PF13279">
    <property type="entry name" value="4HBT_2"/>
    <property type="match status" value="1"/>
</dbReference>
<dbReference type="KEGG" id="pgin:FRZ67_18980"/>
<dbReference type="EMBL" id="CP042435">
    <property type="protein sequence ID" value="QEC69289.1"/>
    <property type="molecule type" value="Genomic_DNA"/>
</dbReference>
<reference evidence="3 4" key="1">
    <citation type="journal article" date="2016" name="Int. J. Syst. Evol. Microbiol.">
        <title>Panacibacter ginsenosidivorans gen. nov., sp. nov., with ginsenoside converting activity isolated from soil of a ginseng field.</title>
        <authorList>
            <person name="Siddiqi M.Z."/>
            <person name="Muhammad Shafi S."/>
            <person name="Choi K.D."/>
            <person name="Im W.T."/>
        </authorList>
    </citation>
    <scope>NUCLEOTIDE SEQUENCE [LARGE SCALE GENOMIC DNA]</scope>
    <source>
        <strain evidence="3 4">Gsoil1550</strain>
    </source>
</reference>
<evidence type="ECO:0000313" key="4">
    <source>
        <dbReference type="Proteomes" id="UP000321533"/>
    </source>
</evidence>
<evidence type="ECO:0000256" key="2">
    <source>
        <dbReference type="ARBA" id="ARBA00022801"/>
    </source>
</evidence>
<keyword evidence="2" id="KW-0378">Hydrolase</keyword>
<dbReference type="InterPro" id="IPR050563">
    <property type="entry name" value="4-hydroxybenzoyl-CoA_TE"/>
</dbReference>
<sequence>MTAFKKVLESNMKIRFHDCDPFNHLNNSRYIDYLITAREDQLLEQYDFDVYQLASEKGIGWVSAQTQISYIAPAQLMEEVSIQTQLISFSEKSLLFEAVMWNRDKDILKAVMWTKLVHFHLQTQKSFAHSEALMQFFGAVVNPLSDAADFETRVKQLKQAI</sequence>
<evidence type="ECO:0000313" key="3">
    <source>
        <dbReference type="EMBL" id="QEC69289.1"/>
    </source>
</evidence>
<organism evidence="3 4">
    <name type="scientific">Panacibacter ginsenosidivorans</name>
    <dbReference type="NCBI Taxonomy" id="1813871"/>
    <lineage>
        <taxon>Bacteria</taxon>
        <taxon>Pseudomonadati</taxon>
        <taxon>Bacteroidota</taxon>
        <taxon>Chitinophagia</taxon>
        <taxon>Chitinophagales</taxon>
        <taxon>Chitinophagaceae</taxon>
        <taxon>Panacibacter</taxon>
    </lineage>
</organism>
<evidence type="ECO:0000256" key="1">
    <source>
        <dbReference type="ARBA" id="ARBA00005953"/>
    </source>
</evidence>
<accession>A0A5B8VDD9</accession>
<dbReference type="SUPFAM" id="SSF54637">
    <property type="entry name" value="Thioesterase/thiol ester dehydrase-isomerase"/>
    <property type="match status" value="1"/>
</dbReference>